<dbReference type="PROSITE" id="PS50893">
    <property type="entry name" value="ABC_TRANSPORTER_2"/>
    <property type="match status" value="1"/>
</dbReference>
<keyword evidence="3" id="KW-0547">Nucleotide-binding</keyword>
<dbReference type="InterPro" id="IPR003593">
    <property type="entry name" value="AAA+_ATPase"/>
</dbReference>
<keyword evidence="5" id="KW-1278">Translocase</keyword>
<dbReference type="GO" id="GO:0005524">
    <property type="term" value="F:ATP binding"/>
    <property type="evidence" value="ECO:0007669"/>
    <property type="project" value="UniProtKB-KW"/>
</dbReference>
<name>A0A448UZG7_9FIRM</name>
<evidence type="ECO:0000256" key="5">
    <source>
        <dbReference type="ARBA" id="ARBA00022967"/>
    </source>
</evidence>
<evidence type="ECO:0000313" key="9">
    <source>
        <dbReference type="Proteomes" id="UP000269544"/>
    </source>
</evidence>
<accession>A0A448UZG7</accession>
<dbReference type="Gene3D" id="2.40.50.140">
    <property type="entry name" value="Nucleic acid-binding proteins"/>
    <property type="match status" value="1"/>
</dbReference>
<keyword evidence="4 8" id="KW-0067">ATP-binding</keyword>
<keyword evidence="2" id="KW-1003">Cell membrane</keyword>
<keyword evidence="8" id="KW-0378">Hydrolase</keyword>
<dbReference type="InterPro" id="IPR047641">
    <property type="entry name" value="ABC_transpr_MalK/UgpC-like"/>
</dbReference>
<dbReference type="GO" id="GO:0140359">
    <property type="term" value="F:ABC-type transporter activity"/>
    <property type="evidence" value="ECO:0007669"/>
    <property type="project" value="InterPro"/>
</dbReference>
<evidence type="ECO:0000256" key="6">
    <source>
        <dbReference type="ARBA" id="ARBA00023136"/>
    </source>
</evidence>
<dbReference type="RefSeq" id="WP_126464576.1">
    <property type="nucleotide sequence ID" value="NZ_LR134523.1"/>
</dbReference>
<evidence type="ECO:0000256" key="2">
    <source>
        <dbReference type="ARBA" id="ARBA00022475"/>
    </source>
</evidence>
<protein>
    <submittedName>
        <fullName evidence="8">sn-glycerol-3-phosphate import ATP-binding protein UgpC</fullName>
        <ecNumber evidence="8">3.6.3.20</ecNumber>
    </submittedName>
</protein>
<keyword evidence="6" id="KW-0472">Membrane</keyword>
<dbReference type="InterPro" id="IPR013611">
    <property type="entry name" value="Transp-assoc_OB_typ2"/>
</dbReference>
<dbReference type="KEGG" id="piv:NCTC13079_00090"/>
<evidence type="ECO:0000256" key="4">
    <source>
        <dbReference type="ARBA" id="ARBA00022840"/>
    </source>
</evidence>
<dbReference type="SUPFAM" id="SSF52540">
    <property type="entry name" value="P-loop containing nucleoside triphosphate hydrolases"/>
    <property type="match status" value="1"/>
</dbReference>
<dbReference type="GO" id="GO:0016887">
    <property type="term" value="F:ATP hydrolysis activity"/>
    <property type="evidence" value="ECO:0007669"/>
    <property type="project" value="InterPro"/>
</dbReference>
<dbReference type="PANTHER" id="PTHR43875:SF15">
    <property type="entry name" value="TREHALOSE IMPORT ATP-BINDING PROTEIN SUGC"/>
    <property type="match status" value="1"/>
</dbReference>
<dbReference type="InterPro" id="IPR015855">
    <property type="entry name" value="ABC_transpr_MalK-like"/>
</dbReference>
<dbReference type="EMBL" id="LR134523">
    <property type="protein sequence ID" value="VEJ34316.1"/>
    <property type="molecule type" value="Genomic_DNA"/>
</dbReference>
<dbReference type="Pfam" id="PF00005">
    <property type="entry name" value="ABC_tran"/>
    <property type="match status" value="1"/>
</dbReference>
<dbReference type="InterPro" id="IPR017871">
    <property type="entry name" value="ABC_transporter-like_CS"/>
</dbReference>
<dbReference type="GO" id="GO:0008643">
    <property type="term" value="P:carbohydrate transport"/>
    <property type="evidence" value="ECO:0007669"/>
    <property type="project" value="InterPro"/>
</dbReference>
<dbReference type="OrthoDB" id="9790614at2"/>
<evidence type="ECO:0000256" key="1">
    <source>
        <dbReference type="ARBA" id="ARBA00022448"/>
    </source>
</evidence>
<dbReference type="Proteomes" id="UP000269544">
    <property type="component" value="Chromosome"/>
</dbReference>
<reference evidence="8 9" key="1">
    <citation type="submission" date="2018-12" db="EMBL/GenBank/DDBJ databases">
        <authorList>
            <consortium name="Pathogen Informatics"/>
        </authorList>
    </citation>
    <scope>NUCLEOTIDE SEQUENCE [LARGE SCALE GENOMIC DNA]</scope>
    <source>
        <strain evidence="8 9">NCTC13079</strain>
    </source>
</reference>
<evidence type="ECO:0000256" key="3">
    <source>
        <dbReference type="ARBA" id="ARBA00022741"/>
    </source>
</evidence>
<dbReference type="FunFam" id="3.40.50.300:FF:000042">
    <property type="entry name" value="Maltose/maltodextrin ABC transporter, ATP-binding protein"/>
    <property type="match status" value="1"/>
</dbReference>
<gene>
    <name evidence="8" type="primary">ugpC</name>
    <name evidence="8" type="ORF">NCTC13079_00090</name>
</gene>
<dbReference type="InterPro" id="IPR008995">
    <property type="entry name" value="Mo/tungstate-bd_C_term_dom"/>
</dbReference>
<sequence>MQGIRLEGVTKSYDGQQNVIEDFDLAVADGEFLVLLGPSGCGKSTLLRIIAGLESVQVGRLYIDGEDITDRHPKDRDIAMVFQNYALYPHMTVAENIGISMQLKRTPKAEIEARVAAVADTLAISDLLGRKPAQLSGGQMQRVALARAIVRNPKAFLMDEPLSNLDAKLRTKTRAEIVKLHRKLGVTTVYVTHDQIEAMTMATTIVLMHEGKILQKGAPNALYRRPDNLFTARFIGSPEMNLFETHITDGALDLFGTLHAIPLPDGPVIAGIRSEDARLSPGDGHRVTLVENLGSEKLITLTRAGGADAEIIVKAPAQSPYRVGDWVALSIPTEGIHLFDPTTERRLVF</sequence>
<organism evidence="8 9">
    <name type="scientific">Aedoeadaptatus ivorii</name>
    <dbReference type="NCBI Taxonomy" id="54006"/>
    <lineage>
        <taxon>Bacteria</taxon>
        <taxon>Bacillati</taxon>
        <taxon>Bacillota</taxon>
        <taxon>Tissierellia</taxon>
        <taxon>Tissierellales</taxon>
        <taxon>Peptoniphilaceae</taxon>
        <taxon>Aedoeadaptatus</taxon>
    </lineage>
</organism>
<proteinExistence type="predicted"/>
<feature type="domain" description="ABC transporter" evidence="7">
    <location>
        <begin position="4"/>
        <end position="235"/>
    </location>
</feature>
<dbReference type="PANTHER" id="PTHR43875">
    <property type="entry name" value="MALTODEXTRIN IMPORT ATP-BINDING PROTEIN MSMX"/>
    <property type="match status" value="1"/>
</dbReference>
<dbReference type="InterPro" id="IPR003439">
    <property type="entry name" value="ABC_transporter-like_ATP-bd"/>
</dbReference>
<keyword evidence="9" id="KW-1185">Reference proteome</keyword>
<dbReference type="Gene3D" id="3.40.50.300">
    <property type="entry name" value="P-loop containing nucleotide triphosphate hydrolases"/>
    <property type="match status" value="1"/>
</dbReference>
<dbReference type="PROSITE" id="PS00211">
    <property type="entry name" value="ABC_TRANSPORTER_1"/>
    <property type="match status" value="1"/>
</dbReference>
<evidence type="ECO:0000259" key="7">
    <source>
        <dbReference type="PROSITE" id="PS50893"/>
    </source>
</evidence>
<dbReference type="InterPro" id="IPR012340">
    <property type="entry name" value="NA-bd_OB-fold"/>
</dbReference>
<dbReference type="Gene3D" id="2.40.50.100">
    <property type="match status" value="1"/>
</dbReference>
<dbReference type="SMART" id="SM00382">
    <property type="entry name" value="AAA"/>
    <property type="match status" value="1"/>
</dbReference>
<dbReference type="AlphaFoldDB" id="A0A448UZG7"/>
<dbReference type="InterPro" id="IPR027417">
    <property type="entry name" value="P-loop_NTPase"/>
</dbReference>
<dbReference type="SUPFAM" id="SSF50331">
    <property type="entry name" value="MOP-like"/>
    <property type="match status" value="1"/>
</dbReference>
<dbReference type="GO" id="GO:0055052">
    <property type="term" value="C:ATP-binding cassette (ABC) transporter complex, substrate-binding subunit-containing"/>
    <property type="evidence" value="ECO:0007669"/>
    <property type="project" value="TreeGrafter"/>
</dbReference>
<dbReference type="EC" id="3.6.3.20" evidence="8"/>
<dbReference type="CDD" id="cd03301">
    <property type="entry name" value="ABC_MalK_N"/>
    <property type="match status" value="1"/>
</dbReference>
<keyword evidence="1" id="KW-0813">Transport</keyword>
<evidence type="ECO:0000313" key="8">
    <source>
        <dbReference type="EMBL" id="VEJ34316.1"/>
    </source>
</evidence>
<dbReference type="Pfam" id="PF08402">
    <property type="entry name" value="TOBE_2"/>
    <property type="match status" value="1"/>
</dbReference>